<evidence type="ECO:0000256" key="9">
    <source>
        <dbReference type="ARBA" id="ARBA00022842"/>
    </source>
</evidence>
<keyword evidence="6" id="KW-0479">Metal-binding</keyword>
<keyword evidence="4" id="KW-0963">Cytoplasm</keyword>
<evidence type="ECO:0000256" key="1">
    <source>
        <dbReference type="ARBA" id="ARBA00004496"/>
    </source>
</evidence>
<proteinExistence type="inferred from homology"/>
<evidence type="ECO:0000313" key="12">
    <source>
        <dbReference type="EMBL" id="MDB0580375.1"/>
    </source>
</evidence>
<evidence type="ECO:0000256" key="3">
    <source>
        <dbReference type="ARBA" id="ARBA00019010"/>
    </source>
</evidence>
<dbReference type="GO" id="GO:0005737">
    <property type="term" value="C:cytoplasm"/>
    <property type="evidence" value="ECO:0007669"/>
    <property type="project" value="UniProtKB-SubCell"/>
</dbReference>
<comment type="similarity">
    <text evidence="2">Belongs to the TsaE family.</text>
</comment>
<evidence type="ECO:0000256" key="5">
    <source>
        <dbReference type="ARBA" id="ARBA00022694"/>
    </source>
</evidence>
<dbReference type="PANTHER" id="PTHR33540:SF2">
    <property type="entry name" value="TRNA THREONYLCARBAMOYLADENOSINE BIOSYNTHESIS PROTEIN TSAE"/>
    <property type="match status" value="1"/>
</dbReference>
<evidence type="ECO:0000256" key="2">
    <source>
        <dbReference type="ARBA" id="ARBA00007599"/>
    </source>
</evidence>
<gene>
    <name evidence="12" type="primary">tsaE</name>
    <name evidence="12" type="ORF">F7P68_0007510</name>
    <name evidence="11" type="ORF">SN16_06165</name>
</gene>
<dbReference type="Proteomes" id="UP000031546">
    <property type="component" value="Unassembled WGS sequence"/>
</dbReference>
<keyword evidence="7" id="KW-0547">Nucleotide-binding</keyword>
<reference evidence="14" key="2">
    <citation type="submission" date="2020-04" db="EMBL/GenBank/DDBJ databases">
        <title>Genome analysis and biological profiling of marine Cellulosimicrobium funkei MOSEL-ME6.</title>
        <authorList>
            <person name="Tanveer F."/>
            <person name="Xie Y."/>
            <person name="Shinwari Z.K."/>
        </authorList>
    </citation>
    <scope>NUCLEOTIDE SEQUENCE [LARGE SCALE GENOMIC DNA]</scope>
    <source>
        <strain evidence="14">MOSEL-ME25</strain>
    </source>
</reference>
<reference evidence="11 13" key="1">
    <citation type="submission" date="2015-01" db="EMBL/GenBank/DDBJ databases">
        <title>Genome sequences of high lactate-tolerant strain Salinicoccus roseus W12 with industrial interest.</title>
        <authorList>
            <person name="Wang H."/>
            <person name="Yu B."/>
        </authorList>
    </citation>
    <scope>NUCLEOTIDE SEQUENCE [LARGE SCALE GENOMIC DNA]</scope>
    <source>
        <strain evidence="11 13">W12</strain>
    </source>
</reference>
<keyword evidence="8" id="KW-0067">ATP-binding</keyword>
<accession>A0A0C2DL27</accession>
<dbReference type="InterPro" id="IPR003442">
    <property type="entry name" value="T6A_TsaE"/>
</dbReference>
<evidence type="ECO:0000256" key="10">
    <source>
        <dbReference type="ARBA" id="ARBA00032441"/>
    </source>
</evidence>
<evidence type="ECO:0000313" key="11">
    <source>
        <dbReference type="EMBL" id="KIH70743.1"/>
    </source>
</evidence>
<evidence type="ECO:0000256" key="4">
    <source>
        <dbReference type="ARBA" id="ARBA00022490"/>
    </source>
</evidence>
<dbReference type="GO" id="GO:0005524">
    <property type="term" value="F:ATP binding"/>
    <property type="evidence" value="ECO:0007669"/>
    <property type="project" value="UniProtKB-KW"/>
</dbReference>
<dbReference type="SUPFAM" id="SSF52540">
    <property type="entry name" value="P-loop containing nucleoside triphosphate hydrolases"/>
    <property type="match status" value="1"/>
</dbReference>
<name>A0A0C2DL27_9STAP</name>
<evidence type="ECO:0000313" key="14">
    <source>
        <dbReference type="Proteomes" id="UP000527860"/>
    </source>
</evidence>
<comment type="subcellular location">
    <subcellularLocation>
        <location evidence="1">Cytoplasm</location>
    </subcellularLocation>
</comment>
<dbReference type="GO" id="GO:0002949">
    <property type="term" value="P:tRNA threonylcarbamoyladenosine modification"/>
    <property type="evidence" value="ECO:0007669"/>
    <property type="project" value="InterPro"/>
</dbReference>
<evidence type="ECO:0000256" key="7">
    <source>
        <dbReference type="ARBA" id="ARBA00022741"/>
    </source>
</evidence>
<evidence type="ECO:0000256" key="8">
    <source>
        <dbReference type="ARBA" id="ARBA00022840"/>
    </source>
</evidence>
<dbReference type="EMBL" id="JABEVU030000001">
    <property type="protein sequence ID" value="MDB0580375.1"/>
    <property type="molecule type" value="Genomic_DNA"/>
</dbReference>
<dbReference type="NCBIfam" id="TIGR00150">
    <property type="entry name" value="T6A_YjeE"/>
    <property type="match status" value="1"/>
</dbReference>
<dbReference type="Proteomes" id="UP000527860">
    <property type="component" value="Unassembled WGS sequence"/>
</dbReference>
<dbReference type="AlphaFoldDB" id="A0A0C2DL27"/>
<dbReference type="Pfam" id="PF02367">
    <property type="entry name" value="TsaE"/>
    <property type="match status" value="1"/>
</dbReference>
<keyword evidence="14" id="KW-1185">Reference proteome</keyword>
<sequence>MEYSIEVTGLSETERLANALEENIEPGTVILLSGDLGAGKTTFTQFLGRALGVKRRMSSPTFNIIKSYSGKSTIHHMDCYRLEESDEDLGFDEYFNEDDISIVEWPIYIEEFLPDEHLSIRIETLGDEKRRFSFAAKGTTYTRILEALENDFPSD</sequence>
<comment type="caution">
    <text evidence="11">The sequence shown here is derived from an EMBL/GenBank/DDBJ whole genome shotgun (WGS) entry which is preliminary data.</text>
</comment>
<dbReference type="OrthoDB" id="9815896at2"/>
<organism evidence="11 13">
    <name type="scientific">Salinicoccus roseus</name>
    <dbReference type="NCBI Taxonomy" id="45670"/>
    <lineage>
        <taxon>Bacteria</taxon>
        <taxon>Bacillati</taxon>
        <taxon>Bacillota</taxon>
        <taxon>Bacilli</taxon>
        <taxon>Bacillales</taxon>
        <taxon>Staphylococcaceae</taxon>
        <taxon>Salinicoccus</taxon>
    </lineage>
</organism>
<keyword evidence="9" id="KW-0460">Magnesium</keyword>
<dbReference type="STRING" id="45670.SN16_06165"/>
<dbReference type="RefSeq" id="WP_040105755.1">
    <property type="nucleotide sequence ID" value="NZ_JABEVU030000001.1"/>
</dbReference>
<dbReference type="EMBL" id="JXII01000005">
    <property type="protein sequence ID" value="KIH70743.1"/>
    <property type="molecule type" value="Genomic_DNA"/>
</dbReference>
<evidence type="ECO:0000313" key="13">
    <source>
        <dbReference type="Proteomes" id="UP000031546"/>
    </source>
</evidence>
<evidence type="ECO:0000256" key="6">
    <source>
        <dbReference type="ARBA" id="ARBA00022723"/>
    </source>
</evidence>
<dbReference type="PANTHER" id="PTHR33540">
    <property type="entry name" value="TRNA THREONYLCARBAMOYLADENOSINE BIOSYNTHESIS PROTEIN TSAE"/>
    <property type="match status" value="1"/>
</dbReference>
<protein>
    <recommendedName>
        <fullName evidence="3">tRNA threonylcarbamoyladenosine biosynthesis protein TsaE</fullName>
    </recommendedName>
    <alternativeName>
        <fullName evidence="10">t(6)A37 threonylcarbamoyladenosine biosynthesis protein TsaE</fullName>
    </alternativeName>
</protein>
<reference evidence="12 14" key="4">
    <citation type="submission" date="2022-12" db="EMBL/GenBank/DDBJ databases">
        <title>Genome analysis and biological profiling of marine Salinicoccus roseus MOSEL-ME25.</title>
        <authorList>
            <person name="Mirza F.T."/>
            <person name="Xie Y."/>
            <person name="Shinwari Z.K."/>
        </authorList>
    </citation>
    <scope>NUCLEOTIDE SEQUENCE [LARGE SCALE GENOMIC DNA]</scope>
    <source>
        <strain evidence="12 14">MOSEL-ME25</strain>
    </source>
</reference>
<dbReference type="GeneID" id="77845137"/>
<dbReference type="InterPro" id="IPR027417">
    <property type="entry name" value="P-loop_NTPase"/>
</dbReference>
<keyword evidence="5" id="KW-0819">tRNA processing</keyword>
<reference evidence="12" key="3">
    <citation type="submission" date="2020-04" db="EMBL/GenBank/DDBJ databases">
        <authorList>
            <person name="Tanveer F."/>
            <person name="Xie Y."/>
            <person name="Shinwari Z.K."/>
        </authorList>
    </citation>
    <scope>NUCLEOTIDE SEQUENCE</scope>
    <source>
        <strain evidence="12">MOSEL-ME25</strain>
    </source>
</reference>
<dbReference type="GO" id="GO:0046872">
    <property type="term" value="F:metal ion binding"/>
    <property type="evidence" value="ECO:0007669"/>
    <property type="project" value="UniProtKB-KW"/>
</dbReference>
<dbReference type="Gene3D" id="3.40.50.300">
    <property type="entry name" value="P-loop containing nucleotide triphosphate hydrolases"/>
    <property type="match status" value="1"/>
</dbReference>